<dbReference type="AlphaFoldDB" id="A0AAW2H7X7"/>
<dbReference type="FunFam" id="3.40.1810.10:FF:000002">
    <property type="entry name" value="Serum response factor b"/>
    <property type="match status" value="1"/>
</dbReference>
<dbReference type="GO" id="GO:0005634">
    <property type="term" value="C:nucleus"/>
    <property type="evidence" value="ECO:0007669"/>
    <property type="project" value="UniProtKB-SubCell"/>
</dbReference>
<feature type="domain" description="MADS-box" evidence="8">
    <location>
        <begin position="118"/>
        <end position="178"/>
    </location>
</feature>
<evidence type="ECO:0000259" key="8">
    <source>
        <dbReference type="PROSITE" id="PS50066"/>
    </source>
</evidence>
<dbReference type="InterPro" id="IPR050142">
    <property type="entry name" value="MADS-box/MEF2_TF"/>
</dbReference>
<comment type="subcellular location">
    <subcellularLocation>
        <location evidence="1">Nucleus</location>
    </subcellularLocation>
</comment>
<name>A0AAW2H7X7_9NEOP</name>
<dbReference type="PRINTS" id="PR00404">
    <property type="entry name" value="MADSDOMAIN"/>
</dbReference>
<keyword evidence="2" id="KW-0805">Transcription regulation</keyword>
<dbReference type="InterPro" id="IPR033897">
    <property type="entry name" value="SRF-like_MADS-box"/>
</dbReference>
<keyword evidence="4" id="KW-0804">Transcription</keyword>
<reference evidence="9" key="1">
    <citation type="journal article" date="2024" name="Gigascience">
        <title>Chromosome-level genome of the poultry shaft louse Menopon gallinae provides insight into the host-switching and adaptive evolution of parasitic lice.</title>
        <authorList>
            <person name="Xu Y."/>
            <person name="Ma L."/>
            <person name="Liu S."/>
            <person name="Liang Y."/>
            <person name="Liu Q."/>
            <person name="He Z."/>
            <person name="Tian L."/>
            <person name="Duan Y."/>
            <person name="Cai W."/>
            <person name="Li H."/>
            <person name="Song F."/>
        </authorList>
    </citation>
    <scope>NUCLEOTIDE SEQUENCE</scope>
    <source>
        <strain evidence="9">Cailab_2023a</strain>
    </source>
</reference>
<organism evidence="9">
    <name type="scientific">Menopon gallinae</name>
    <name type="common">poultry shaft louse</name>
    <dbReference type="NCBI Taxonomy" id="328185"/>
    <lineage>
        <taxon>Eukaryota</taxon>
        <taxon>Metazoa</taxon>
        <taxon>Ecdysozoa</taxon>
        <taxon>Arthropoda</taxon>
        <taxon>Hexapoda</taxon>
        <taxon>Insecta</taxon>
        <taxon>Pterygota</taxon>
        <taxon>Neoptera</taxon>
        <taxon>Paraneoptera</taxon>
        <taxon>Psocodea</taxon>
        <taxon>Troctomorpha</taxon>
        <taxon>Phthiraptera</taxon>
        <taxon>Amblycera</taxon>
        <taxon>Menoponidae</taxon>
        <taxon>Menopon</taxon>
    </lineage>
</organism>
<evidence type="ECO:0000256" key="4">
    <source>
        <dbReference type="ARBA" id="ARBA00023163"/>
    </source>
</evidence>
<feature type="region of interest" description="Disordered" evidence="7">
    <location>
        <begin position="102"/>
        <end position="121"/>
    </location>
</feature>
<evidence type="ECO:0000256" key="5">
    <source>
        <dbReference type="ARBA" id="ARBA00023242"/>
    </source>
</evidence>
<dbReference type="GO" id="GO:0046983">
    <property type="term" value="F:protein dimerization activity"/>
    <property type="evidence" value="ECO:0007669"/>
    <property type="project" value="InterPro"/>
</dbReference>
<dbReference type="CDD" id="cd00266">
    <property type="entry name" value="MADS_SRF_like"/>
    <property type="match status" value="1"/>
</dbReference>
<evidence type="ECO:0000256" key="3">
    <source>
        <dbReference type="ARBA" id="ARBA00023125"/>
    </source>
</evidence>
<dbReference type="EMBL" id="JARGDH010000006">
    <property type="protein sequence ID" value="KAL0265840.1"/>
    <property type="molecule type" value="Genomic_DNA"/>
</dbReference>
<protein>
    <recommendedName>
        <fullName evidence="6">Serum response factor homolog</fullName>
    </recommendedName>
</protein>
<accession>A0AAW2H7X7</accession>
<dbReference type="SUPFAM" id="SSF55455">
    <property type="entry name" value="SRF-like"/>
    <property type="match status" value="1"/>
</dbReference>
<proteinExistence type="predicted"/>
<evidence type="ECO:0000256" key="1">
    <source>
        <dbReference type="ARBA" id="ARBA00004123"/>
    </source>
</evidence>
<dbReference type="InterPro" id="IPR002100">
    <property type="entry name" value="TF_MADSbox"/>
</dbReference>
<comment type="caution">
    <text evidence="9">The sequence shown here is derived from an EMBL/GenBank/DDBJ whole genome shotgun (WGS) entry which is preliminary data.</text>
</comment>
<dbReference type="GO" id="GO:0000981">
    <property type="term" value="F:DNA-binding transcription factor activity, RNA polymerase II-specific"/>
    <property type="evidence" value="ECO:0007669"/>
    <property type="project" value="InterPro"/>
</dbReference>
<dbReference type="GO" id="GO:0045944">
    <property type="term" value="P:positive regulation of transcription by RNA polymerase II"/>
    <property type="evidence" value="ECO:0007669"/>
    <property type="project" value="InterPro"/>
</dbReference>
<evidence type="ECO:0000256" key="6">
    <source>
        <dbReference type="ARBA" id="ARBA00069746"/>
    </source>
</evidence>
<dbReference type="PANTHER" id="PTHR48019">
    <property type="entry name" value="SERUM RESPONSE FACTOR HOMOLOG"/>
    <property type="match status" value="1"/>
</dbReference>
<dbReference type="Gene3D" id="3.40.1810.10">
    <property type="entry name" value="Transcription factor, MADS-box"/>
    <property type="match status" value="1"/>
</dbReference>
<gene>
    <name evidence="9" type="ORF">PYX00_011558</name>
</gene>
<keyword evidence="5" id="KW-0539">Nucleus</keyword>
<dbReference type="SMART" id="SM00432">
    <property type="entry name" value="MADS"/>
    <property type="match status" value="1"/>
</dbReference>
<evidence type="ECO:0000256" key="2">
    <source>
        <dbReference type="ARBA" id="ARBA00023015"/>
    </source>
</evidence>
<dbReference type="Pfam" id="PF00319">
    <property type="entry name" value="SRF-TF"/>
    <property type="match status" value="1"/>
</dbReference>
<evidence type="ECO:0000313" key="9">
    <source>
        <dbReference type="EMBL" id="KAL0265840.1"/>
    </source>
</evidence>
<keyword evidence="3" id="KW-0238">DNA-binding</keyword>
<dbReference type="GO" id="GO:0000987">
    <property type="term" value="F:cis-regulatory region sequence-specific DNA binding"/>
    <property type="evidence" value="ECO:0007669"/>
    <property type="project" value="InterPro"/>
</dbReference>
<evidence type="ECO:0000256" key="7">
    <source>
        <dbReference type="SAM" id="MobiDB-lite"/>
    </source>
</evidence>
<sequence length="260" mass="29687">MTQKNRNTPSYKNDSEEEIGKNAYEAGYAYDQRAHFFPYQQYSPYEASPVYYNQDYSPPIRQFSYAHAYPDVYSYGNPPYLSQPLQQKYAGMAGSRQCEKVQPMNDSEEEHEQGKKAGGKKKVSLKYIESKSKRGVTFSKRKKGIMKKAYELNVLTGTQILLLVASESGHVYTFATPKLKPIISEHEHLIQQCLNTPHTTGEDGYFGDYDCFLRDPSHRYEKRGGGGNLPCDFYSSKKCWSSLPSSKGHRQVPDTKILHV</sequence>
<dbReference type="PROSITE" id="PS50066">
    <property type="entry name" value="MADS_BOX_2"/>
    <property type="match status" value="1"/>
</dbReference>
<dbReference type="InterPro" id="IPR036879">
    <property type="entry name" value="TF_MADSbox_sf"/>
</dbReference>